<evidence type="ECO:0000313" key="6">
    <source>
        <dbReference type="EMBL" id="BCS19919.1"/>
    </source>
</evidence>
<comment type="cofactor">
    <cofactor evidence="1">
        <name>FAD</name>
        <dbReference type="ChEBI" id="CHEBI:57692"/>
    </cofactor>
</comment>
<evidence type="ECO:0000256" key="1">
    <source>
        <dbReference type="ARBA" id="ARBA00001974"/>
    </source>
</evidence>
<evidence type="ECO:0000313" key="7">
    <source>
        <dbReference type="Proteomes" id="UP000654913"/>
    </source>
</evidence>
<gene>
    <name evidence="6" type="ORF">APUU_20351S</name>
</gene>
<dbReference type="SUPFAM" id="SSF51905">
    <property type="entry name" value="FAD/NAD(P)-binding domain"/>
    <property type="match status" value="3"/>
</dbReference>
<dbReference type="Pfam" id="PF00743">
    <property type="entry name" value="FMO-like"/>
    <property type="match status" value="1"/>
</dbReference>
<accession>A0A7R7XFX5</accession>
<proteinExistence type="inferred from homology"/>
<dbReference type="PANTHER" id="PTHR42877">
    <property type="entry name" value="L-ORNITHINE N(5)-MONOOXYGENASE-RELATED"/>
    <property type="match status" value="1"/>
</dbReference>
<reference evidence="6" key="1">
    <citation type="submission" date="2021-01" db="EMBL/GenBank/DDBJ databases">
        <authorList>
            <consortium name="Aspergillus puulaauensis MK2 genome sequencing consortium"/>
            <person name="Kazuki M."/>
            <person name="Futagami T."/>
        </authorList>
    </citation>
    <scope>NUCLEOTIDE SEQUENCE</scope>
    <source>
        <strain evidence="6">MK2</strain>
    </source>
</reference>
<reference evidence="6" key="2">
    <citation type="submission" date="2021-02" db="EMBL/GenBank/DDBJ databases">
        <title>Aspergillus puulaauensis MK2 genome sequence.</title>
        <authorList>
            <person name="Futagami T."/>
            <person name="Mori K."/>
            <person name="Kadooka C."/>
            <person name="Tanaka T."/>
        </authorList>
    </citation>
    <scope>NUCLEOTIDE SEQUENCE</scope>
    <source>
        <strain evidence="6">MK2</strain>
    </source>
</reference>
<dbReference type="EMBL" id="AP024444">
    <property type="protein sequence ID" value="BCS19919.1"/>
    <property type="molecule type" value="Genomic_DNA"/>
</dbReference>
<dbReference type="Gene3D" id="3.50.50.60">
    <property type="entry name" value="FAD/NAD(P)-binding domain"/>
    <property type="match status" value="2"/>
</dbReference>
<dbReference type="Proteomes" id="UP000654913">
    <property type="component" value="Chromosome 2"/>
</dbReference>
<evidence type="ECO:0000256" key="5">
    <source>
        <dbReference type="ARBA" id="ARBA00023002"/>
    </source>
</evidence>
<keyword evidence="7" id="KW-1185">Reference proteome</keyword>
<dbReference type="KEGG" id="apuu:APUU_20351S"/>
<evidence type="ECO:0000256" key="3">
    <source>
        <dbReference type="ARBA" id="ARBA00022630"/>
    </source>
</evidence>
<dbReference type="InterPro" id="IPR051209">
    <property type="entry name" value="FAD-bind_Monooxygenase_sf"/>
</dbReference>
<keyword evidence="4" id="KW-0274">FAD</keyword>
<sequence>MVSSDSMPAANGTTHDDWAIDTSAFAFTPRKLRVVCIGAGFSGLTMAYKLKHERPLDYIDFTIYEKNPEVGGTWYENVYPGVGCDIPIHSYIFYFNPNPDWSQCYAKGPEIQQYIIDTTKKFGLDEKVQLNTKIISSIWNEEQGKWHLKVQRGDEVFEDKADVLLDGSGILNNWSFPDIKGLNTFQGKVLHTAKWDPDYDWTDKRIAVIGNGSSGLQVIPALQPKASKLVNYVRHPTWVSTNLAGNITKDHMGTNFQYTKEEKKLYRENPAEFLEYRKYIERSVNTVYQLMLSGSPENKFLFDIVNGVMRTRLAANPHLIDKLIPGYEIGCRRLSPGDGYLEAMQEPNASFCFDPITRVTSRGIITKSNSKSEAEPGADAKEEEEEFDLIVCATGFNTSFIPPWELIGRDGRRLDEEWKDIPQAYFSMCAAGIPNYFIFTGPNCPIGHGSVPGMIGWSGDYMLDWVEKIAVDDIKTIVVKDDIVRDFNRYAVENLKRCVWSKGCTAWYNKSNGDSKTVTAMYPGSALHYKEYIKTIRPEHFDIRYNTSNPFRYLGNGELEFERAEGGDLAYYLT</sequence>
<keyword evidence="3" id="KW-0285">Flavoprotein</keyword>
<dbReference type="GO" id="GO:0004499">
    <property type="term" value="F:N,N-dimethylaniline monooxygenase activity"/>
    <property type="evidence" value="ECO:0007669"/>
    <property type="project" value="InterPro"/>
</dbReference>
<dbReference type="GO" id="GO:0050661">
    <property type="term" value="F:NADP binding"/>
    <property type="evidence" value="ECO:0007669"/>
    <property type="project" value="InterPro"/>
</dbReference>
<evidence type="ECO:0000256" key="4">
    <source>
        <dbReference type="ARBA" id="ARBA00022827"/>
    </source>
</evidence>
<comment type="similarity">
    <text evidence="2">Belongs to the FAD-binding monooxygenase family.</text>
</comment>
<dbReference type="GO" id="GO:0050660">
    <property type="term" value="F:flavin adenine dinucleotide binding"/>
    <property type="evidence" value="ECO:0007669"/>
    <property type="project" value="InterPro"/>
</dbReference>
<dbReference type="RefSeq" id="XP_041552113.1">
    <property type="nucleotide sequence ID" value="XM_041698982.1"/>
</dbReference>
<dbReference type="AlphaFoldDB" id="A0A7R7XFX5"/>
<keyword evidence="5" id="KW-0560">Oxidoreductase</keyword>
<dbReference type="InterPro" id="IPR036188">
    <property type="entry name" value="FAD/NAD-bd_sf"/>
</dbReference>
<dbReference type="InterPro" id="IPR020946">
    <property type="entry name" value="Flavin_mOase-like"/>
</dbReference>
<dbReference type="GeneID" id="64969924"/>
<protein>
    <recommendedName>
        <fullName evidence="8">Flavin-binding monooxygenase</fullName>
    </recommendedName>
</protein>
<organism evidence="6 7">
    <name type="scientific">Aspergillus puulaauensis</name>
    <dbReference type="NCBI Taxonomy" id="1220207"/>
    <lineage>
        <taxon>Eukaryota</taxon>
        <taxon>Fungi</taxon>
        <taxon>Dikarya</taxon>
        <taxon>Ascomycota</taxon>
        <taxon>Pezizomycotina</taxon>
        <taxon>Eurotiomycetes</taxon>
        <taxon>Eurotiomycetidae</taxon>
        <taxon>Eurotiales</taxon>
        <taxon>Aspergillaceae</taxon>
        <taxon>Aspergillus</taxon>
    </lineage>
</organism>
<evidence type="ECO:0008006" key="8">
    <source>
        <dbReference type="Google" id="ProtNLM"/>
    </source>
</evidence>
<dbReference type="OrthoDB" id="74360at2759"/>
<evidence type="ECO:0000256" key="2">
    <source>
        <dbReference type="ARBA" id="ARBA00010139"/>
    </source>
</evidence>
<name>A0A7R7XFX5_9EURO</name>
<dbReference type="PANTHER" id="PTHR42877:SF11">
    <property type="entry name" value="MONOOXYGENASE, PUTATIVE (AFU_ORTHOLOGUE AFUA_6G13790)-RELATED"/>
    <property type="match status" value="1"/>
</dbReference>